<evidence type="ECO:0000313" key="1">
    <source>
        <dbReference type="EMBL" id="KAA3502759.1"/>
    </source>
</evidence>
<proteinExistence type="predicted"/>
<organism evidence="1 2">
    <name type="scientific">Rhizobium rhizogenes</name>
    <name type="common">Agrobacterium rhizogenes</name>
    <dbReference type="NCBI Taxonomy" id="359"/>
    <lineage>
        <taxon>Bacteria</taxon>
        <taxon>Pseudomonadati</taxon>
        <taxon>Pseudomonadota</taxon>
        <taxon>Alphaproteobacteria</taxon>
        <taxon>Hyphomicrobiales</taxon>
        <taxon>Rhizobiaceae</taxon>
        <taxon>Rhizobium/Agrobacterium group</taxon>
        <taxon>Rhizobium</taxon>
    </lineage>
</organism>
<protein>
    <submittedName>
        <fullName evidence="1">Uncharacterized protein</fullName>
    </submittedName>
</protein>
<sequence>MNLAAYITICGTSKRLVGFLLAGHHQDLQDFPRRRFRFPDLCATSEKSTFKKPDFWTVAAQRLRQGVMIWQM</sequence>
<reference evidence="1 2" key="1">
    <citation type="submission" date="2018-08" db="EMBL/GenBank/DDBJ databases">
        <title>Crown Gall in kiwifruit.</title>
        <authorList>
            <person name="Visnovsky S.B."/>
            <person name="Pitman A.R."/>
        </authorList>
    </citation>
    <scope>NUCLEOTIDE SEQUENCE [LARGE SCALE GENOMIC DNA]</scope>
    <source>
        <strain evidence="1 2">SBV_302_78_2</strain>
    </source>
</reference>
<dbReference type="EMBL" id="QRFF01000002">
    <property type="protein sequence ID" value="KAA3502759.1"/>
    <property type="molecule type" value="Genomic_DNA"/>
</dbReference>
<gene>
    <name evidence="1" type="ORF">DXM27_07275</name>
</gene>
<comment type="caution">
    <text evidence="1">The sequence shown here is derived from an EMBL/GenBank/DDBJ whole genome shotgun (WGS) entry which is preliminary data.</text>
</comment>
<name>A0AA88JRK5_RHIRH</name>
<dbReference type="Proteomes" id="UP000473658">
    <property type="component" value="Unassembled WGS sequence"/>
</dbReference>
<dbReference type="AlphaFoldDB" id="A0AA88JRK5"/>
<accession>A0AA88JRK5</accession>
<evidence type="ECO:0000313" key="2">
    <source>
        <dbReference type="Proteomes" id="UP000473658"/>
    </source>
</evidence>